<name>A0A4P7II95_9ACTN</name>
<dbReference type="Gene3D" id="3.30.200.20">
    <property type="entry name" value="Phosphorylase Kinase, domain 1"/>
    <property type="match status" value="1"/>
</dbReference>
<accession>A0A4P7II95</accession>
<keyword evidence="3" id="KW-1185">Reference proteome</keyword>
<sequence length="353" mass="39875">MTARDTVPGAKPVRDEDSFDVEVVSRWLGAHGGPDSVPEVSQFSGGASNLTYLLRYPDQDLILRRAPLGTKARGAHDMRREFTIQSELTDVFPFVARMVAFCDDPTVIGGDFYVMERLDGVIPRSEWPADVPLSAEQARQVCLNAIDVLVRLHTVDPAETGLASLGKGPGYVRRQVEGWSTRFRNARTEDVPDFEATMAWLDEHQPDDVATCVIHNDFKLDNLVLSLDLTSVVGVLDWEMATLGDPLMDLAGSMAYWVQADDDDEMKMMRRVPTHLPGMLTRDEFVALYCERMGITMTPERWRFYAVFGLFRNAVIAQQIYYRYFHGQTTNELYALFGEGVRIIDRQIARLEP</sequence>
<evidence type="ECO:0000313" key="3">
    <source>
        <dbReference type="Proteomes" id="UP000294853"/>
    </source>
</evidence>
<dbReference type="InterPro" id="IPR041726">
    <property type="entry name" value="ACAD10_11_N"/>
</dbReference>
<dbReference type="PANTHER" id="PTHR47829">
    <property type="entry name" value="HYDROLASE, PUTATIVE (AFU_ORTHOLOGUE AFUA_1G12880)-RELATED"/>
    <property type="match status" value="1"/>
</dbReference>
<dbReference type="CDD" id="cd05154">
    <property type="entry name" value="ACAD10_11_N-like"/>
    <property type="match status" value="1"/>
</dbReference>
<dbReference type="Proteomes" id="UP000294853">
    <property type="component" value="Chromosome"/>
</dbReference>
<dbReference type="OrthoDB" id="3806873at2"/>
<dbReference type="SUPFAM" id="SSF56112">
    <property type="entry name" value="Protein kinase-like (PK-like)"/>
    <property type="match status" value="1"/>
</dbReference>
<dbReference type="GO" id="GO:0016740">
    <property type="term" value="F:transferase activity"/>
    <property type="evidence" value="ECO:0007669"/>
    <property type="project" value="UniProtKB-KW"/>
</dbReference>
<evidence type="ECO:0000313" key="2">
    <source>
        <dbReference type="EMBL" id="QBX56453.1"/>
    </source>
</evidence>
<organism evidence="2 3">
    <name type="scientific">Nocardioides seonyuensis</name>
    <dbReference type="NCBI Taxonomy" id="2518371"/>
    <lineage>
        <taxon>Bacteria</taxon>
        <taxon>Bacillati</taxon>
        <taxon>Actinomycetota</taxon>
        <taxon>Actinomycetes</taxon>
        <taxon>Propionibacteriales</taxon>
        <taxon>Nocardioidaceae</taxon>
        <taxon>Nocardioides</taxon>
    </lineage>
</organism>
<evidence type="ECO:0000259" key="1">
    <source>
        <dbReference type="Pfam" id="PF01636"/>
    </source>
</evidence>
<dbReference type="Pfam" id="PF01636">
    <property type="entry name" value="APH"/>
    <property type="match status" value="1"/>
</dbReference>
<dbReference type="RefSeq" id="WP_135268440.1">
    <property type="nucleotide sequence ID" value="NZ_CP038436.1"/>
</dbReference>
<dbReference type="EMBL" id="CP038436">
    <property type="protein sequence ID" value="QBX56453.1"/>
    <property type="molecule type" value="Genomic_DNA"/>
</dbReference>
<dbReference type="KEGG" id="nsn:EXE58_13920"/>
<dbReference type="PANTHER" id="PTHR47829:SF1">
    <property type="entry name" value="HAD FAMILY PHOSPHATASE"/>
    <property type="match status" value="1"/>
</dbReference>
<reference evidence="2 3" key="1">
    <citation type="submission" date="2019-03" db="EMBL/GenBank/DDBJ databases">
        <title>Three New Species of Nocardioides, Nocardioides euryhalodurans sp. nov., Nocardioides seonyuensis sp. nov. and Nocardioides eburneoflavus sp. nov. Iolated from Soil.</title>
        <authorList>
            <person name="Roh S.G."/>
            <person name="Lee C."/>
            <person name="Kim M.-K."/>
            <person name="Kim S.B."/>
        </authorList>
    </citation>
    <scope>NUCLEOTIDE SEQUENCE [LARGE SCALE GENOMIC DNA]</scope>
    <source>
        <strain evidence="2 3">MMS17-SY207-3</strain>
    </source>
</reference>
<dbReference type="Gene3D" id="3.90.1200.10">
    <property type="match status" value="1"/>
</dbReference>
<dbReference type="InterPro" id="IPR011009">
    <property type="entry name" value="Kinase-like_dom_sf"/>
</dbReference>
<keyword evidence="2" id="KW-0808">Transferase</keyword>
<proteinExistence type="predicted"/>
<feature type="domain" description="Aminoglycoside phosphotransferase" evidence="1">
    <location>
        <begin position="40"/>
        <end position="267"/>
    </location>
</feature>
<dbReference type="AlphaFoldDB" id="A0A4P7II95"/>
<dbReference type="InterPro" id="IPR002575">
    <property type="entry name" value="Aminoglycoside_PTrfase"/>
</dbReference>
<protein>
    <submittedName>
        <fullName evidence="2">Phosphotransferase family protein</fullName>
    </submittedName>
</protein>
<gene>
    <name evidence="2" type="ORF">EXE58_13920</name>
</gene>
<dbReference type="InterPro" id="IPR052898">
    <property type="entry name" value="ACAD10-like"/>
</dbReference>